<keyword evidence="3" id="KW-1185">Reference proteome</keyword>
<dbReference type="Proteomes" id="UP000029713">
    <property type="component" value="Unassembled WGS sequence"/>
</dbReference>
<evidence type="ECO:0000256" key="1">
    <source>
        <dbReference type="SAM" id="Phobius"/>
    </source>
</evidence>
<dbReference type="AlphaFoldDB" id="A0A098Y5Y5"/>
<proteinExistence type="predicted"/>
<protein>
    <submittedName>
        <fullName evidence="2">Uncharacterized protein</fullName>
    </submittedName>
</protein>
<gene>
    <name evidence="2" type="ORF">IN07_12905</name>
</gene>
<feature type="transmembrane region" description="Helical" evidence="1">
    <location>
        <begin position="140"/>
        <end position="159"/>
    </location>
</feature>
<evidence type="ECO:0000313" key="3">
    <source>
        <dbReference type="Proteomes" id="UP000029713"/>
    </source>
</evidence>
<comment type="caution">
    <text evidence="2">The sequence shown here is derived from an EMBL/GenBank/DDBJ whole genome shotgun (WGS) entry which is preliminary data.</text>
</comment>
<reference evidence="2 3" key="1">
    <citation type="submission" date="2014-07" db="EMBL/GenBank/DDBJ databases">
        <title>Biosystematic studies on Modestobacter strains isolated from extreme hyper-arid desert soil and from historic building.</title>
        <authorList>
            <person name="Bukarasam K."/>
            <person name="Bull A."/>
            <person name="Girard G."/>
            <person name="van Wezel G."/>
            <person name="Goodfellow M."/>
        </authorList>
    </citation>
    <scope>NUCLEOTIDE SEQUENCE [LARGE SCALE GENOMIC DNA]</scope>
    <source>
        <strain evidence="2 3">KNN45-2b</strain>
    </source>
</reference>
<evidence type="ECO:0000313" key="2">
    <source>
        <dbReference type="EMBL" id="KGH46278.1"/>
    </source>
</evidence>
<dbReference type="EMBL" id="JPMX01000054">
    <property type="protein sequence ID" value="KGH46278.1"/>
    <property type="molecule type" value="Genomic_DNA"/>
</dbReference>
<keyword evidence="1" id="KW-0472">Membrane</keyword>
<dbReference type="RefSeq" id="WP_036336230.1">
    <property type="nucleotide sequence ID" value="NZ_JPMX01000054.1"/>
</dbReference>
<keyword evidence="1" id="KW-1133">Transmembrane helix</keyword>
<feature type="transmembrane region" description="Helical" evidence="1">
    <location>
        <begin position="12"/>
        <end position="31"/>
    </location>
</feature>
<name>A0A098Y5Y5_9ACTN</name>
<organism evidence="2 3">
    <name type="scientific">Modestobacter caceresii</name>
    <dbReference type="NCBI Taxonomy" id="1522368"/>
    <lineage>
        <taxon>Bacteria</taxon>
        <taxon>Bacillati</taxon>
        <taxon>Actinomycetota</taxon>
        <taxon>Actinomycetes</taxon>
        <taxon>Geodermatophilales</taxon>
        <taxon>Geodermatophilaceae</taxon>
        <taxon>Modestobacter</taxon>
    </lineage>
</organism>
<dbReference type="OrthoDB" id="5192836at2"/>
<sequence length="173" mass="18801">MNAWMIRAPRWQLAVLMGLLITPFFVLLFRFGRDATWTAAVPTGVLTAAICAPVLGFMVARQVRDSVAAGGPLTDVDRAAAERAARRGPVPEDEALRLTALRIAEDRVAQLDTARVRARLSGAALLLLSVVLAVLSSPWWWTAAVFWAALLVVSLVAPGRLHRRVDLLRSGAR</sequence>
<keyword evidence="1" id="KW-0812">Transmembrane</keyword>
<accession>A0A098Y5Y5</accession>
<feature type="transmembrane region" description="Helical" evidence="1">
    <location>
        <begin position="116"/>
        <end position="134"/>
    </location>
</feature>
<feature type="transmembrane region" description="Helical" evidence="1">
    <location>
        <begin position="37"/>
        <end position="60"/>
    </location>
</feature>